<gene>
    <name evidence="2" type="ORF">CABS02_15298</name>
</gene>
<evidence type="ECO:0000313" key="2">
    <source>
        <dbReference type="EMBL" id="KAI3538186.1"/>
    </source>
</evidence>
<feature type="region of interest" description="Disordered" evidence="1">
    <location>
        <begin position="303"/>
        <end position="326"/>
    </location>
</feature>
<evidence type="ECO:0000313" key="3">
    <source>
        <dbReference type="Proteomes" id="UP001056436"/>
    </source>
</evidence>
<proteinExistence type="predicted"/>
<protein>
    <submittedName>
        <fullName evidence="2">Uncharacterized protein</fullName>
    </submittedName>
</protein>
<feature type="region of interest" description="Disordered" evidence="1">
    <location>
        <begin position="136"/>
        <end position="235"/>
    </location>
</feature>
<feature type="compositionally biased region" description="Acidic residues" evidence="1">
    <location>
        <begin position="168"/>
        <end position="188"/>
    </location>
</feature>
<keyword evidence="3" id="KW-1185">Reference proteome</keyword>
<name>A0A9Q0AYC9_9PEZI</name>
<feature type="compositionally biased region" description="Low complexity" evidence="1">
    <location>
        <begin position="218"/>
        <end position="231"/>
    </location>
</feature>
<dbReference type="EMBL" id="SDAQ01000108">
    <property type="protein sequence ID" value="KAI3538186.1"/>
    <property type="molecule type" value="Genomic_DNA"/>
</dbReference>
<feature type="compositionally biased region" description="Polar residues" evidence="1">
    <location>
        <begin position="192"/>
        <end position="205"/>
    </location>
</feature>
<reference evidence="2" key="1">
    <citation type="submission" date="2019-01" db="EMBL/GenBank/DDBJ databases">
        <title>Colletotrichum abscissum LGMF1257.</title>
        <authorList>
            <person name="Baroncelli R."/>
        </authorList>
    </citation>
    <scope>NUCLEOTIDE SEQUENCE</scope>
    <source>
        <strain evidence="2">Ca142</strain>
    </source>
</reference>
<comment type="caution">
    <text evidence="2">The sequence shown here is derived from an EMBL/GenBank/DDBJ whole genome shotgun (WGS) entry which is preliminary data.</text>
</comment>
<evidence type="ECO:0000256" key="1">
    <source>
        <dbReference type="SAM" id="MobiDB-lite"/>
    </source>
</evidence>
<sequence length="559" mass="62050">MSSPRIFYLVPNITDNHRSRDYLFRKHCYSAYQAGRQPNDLRFDGYFRAICIYSGEKSLNKTLKSGKKVYQTLLQYPDLARRLRDLAITKGYLRPQENTFPTTIFWNQATFSQTTDEGEARMIFRLNPQPPVARHNIPFAEDWPKCPDRWIPAPVPKDSQSSPRDFTAEDSDAQDSDSEASESTDSDGESSIMPSGSQPRSSTGQFAPASSGRKSKNPSTPASRTPRTTSTKYVKVSHNLTTRHVRGKLDAEKFSEAMTTTFIEFPDAYKLLKEALDAAFPDVAISGWEIALRLINEAETETRGSTAKKHTAIDISDDEEPEETPTKRARRILFKDEIAARAASANASSSAANTPTNTGIIFAASQSKIDRLTIDRTYYKYLSEKMHSILPEIGPFEVINWGSGLHAFTYENEGFIDVPRVVAVIRAIVGALIENDEPMGRLPLNQISYNLKIAVVTGIFTKSDSTARKGWATVHENPLVDATKSRSADDICLTAGAAYMYAQEHRYAQLFALGKDGLVEYINNQNITLAHIGAILDVANIDGFDDAAEAVQTVNLCLG</sequence>
<accession>A0A9Q0AYC9</accession>
<organism evidence="2 3">
    <name type="scientific">Colletotrichum abscissum</name>
    <dbReference type="NCBI Taxonomy" id="1671311"/>
    <lineage>
        <taxon>Eukaryota</taxon>
        <taxon>Fungi</taxon>
        <taxon>Dikarya</taxon>
        <taxon>Ascomycota</taxon>
        <taxon>Pezizomycotina</taxon>
        <taxon>Sordariomycetes</taxon>
        <taxon>Hypocreomycetidae</taxon>
        <taxon>Glomerellales</taxon>
        <taxon>Glomerellaceae</taxon>
        <taxon>Colletotrichum</taxon>
        <taxon>Colletotrichum acutatum species complex</taxon>
    </lineage>
</organism>
<dbReference type="Proteomes" id="UP001056436">
    <property type="component" value="Unassembled WGS sequence"/>
</dbReference>
<dbReference type="AlphaFoldDB" id="A0A9Q0AYC9"/>